<dbReference type="PROSITE" id="PS50943">
    <property type="entry name" value="HTH_CROC1"/>
    <property type="match status" value="1"/>
</dbReference>
<evidence type="ECO:0000313" key="3">
    <source>
        <dbReference type="EMBL" id="OAT52366.1"/>
    </source>
</evidence>
<comment type="caution">
    <text evidence="3">The sequence shown here is derived from an EMBL/GenBank/DDBJ whole genome shotgun (WGS) entry which is preliminary data.</text>
</comment>
<dbReference type="CDD" id="cd00093">
    <property type="entry name" value="HTH_XRE"/>
    <property type="match status" value="1"/>
</dbReference>
<dbReference type="PATRIC" id="fig|1354272.4.peg.1601"/>
<dbReference type="AlphaFoldDB" id="A0A1B7JWU6"/>
<name>A0A1B7JWU6_9GAMM</name>
<dbReference type="InterPro" id="IPR010982">
    <property type="entry name" value="Lambda_DNA-bd_dom_sf"/>
</dbReference>
<accession>A0A1B7JWU6</accession>
<dbReference type="GO" id="GO:0003677">
    <property type="term" value="F:DNA binding"/>
    <property type="evidence" value="ECO:0007669"/>
    <property type="project" value="UniProtKB-KW"/>
</dbReference>
<dbReference type="SMART" id="SM00530">
    <property type="entry name" value="HTH_XRE"/>
    <property type="match status" value="1"/>
</dbReference>
<dbReference type="PANTHER" id="PTHR46558">
    <property type="entry name" value="TRACRIPTIONAL REGULATORY PROTEIN-RELATED-RELATED"/>
    <property type="match status" value="1"/>
</dbReference>
<evidence type="ECO:0000256" key="1">
    <source>
        <dbReference type="ARBA" id="ARBA00023125"/>
    </source>
</evidence>
<keyword evidence="4" id="KW-1185">Reference proteome</keyword>
<dbReference type="OrthoDB" id="6462969at2"/>
<dbReference type="PANTHER" id="PTHR46558:SF3">
    <property type="entry name" value="TRANSCRIPTIONAL REGULATOR"/>
    <property type="match status" value="1"/>
</dbReference>
<gene>
    <name evidence="3" type="ORF">M998_1575</name>
</gene>
<evidence type="ECO:0000313" key="4">
    <source>
        <dbReference type="Proteomes" id="UP000078224"/>
    </source>
</evidence>
<evidence type="ECO:0000259" key="2">
    <source>
        <dbReference type="PROSITE" id="PS50943"/>
    </source>
</evidence>
<proteinExistence type="predicted"/>
<protein>
    <recommendedName>
        <fullName evidence="2">HTH cro/C1-type domain-containing protein</fullName>
    </recommendedName>
</protein>
<dbReference type="RefSeq" id="WP_068440434.1">
    <property type="nucleotide sequence ID" value="NZ_LXEW01000023.1"/>
</dbReference>
<dbReference type="Proteomes" id="UP000078224">
    <property type="component" value="Unassembled WGS sequence"/>
</dbReference>
<dbReference type="InterPro" id="IPR001387">
    <property type="entry name" value="Cro/C1-type_HTH"/>
</dbReference>
<dbReference type="Gene3D" id="1.10.260.40">
    <property type="entry name" value="lambda repressor-like DNA-binding domains"/>
    <property type="match status" value="1"/>
</dbReference>
<sequence length="106" mass="12725">MAYFSNEINKDVGLYLREIRKEKNLTGNELAKILKVSQQQVSRYETGKTKLTFEMMDNILTALNKTWRDFFNNVIDKHDSEKLQRIVRNESIYYSTLDKNSRKLWR</sequence>
<dbReference type="SUPFAM" id="SSF47413">
    <property type="entry name" value="lambda repressor-like DNA-binding domains"/>
    <property type="match status" value="1"/>
</dbReference>
<organism evidence="3 4">
    <name type="scientific">Providencia heimbachae ATCC 35613</name>
    <dbReference type="NCBI Taxonomy" id="1354272"/>
    <lineage>
        <taxon>Bacteria</taxon>
        <taxon>Pseudomonadati</taxon>
        <taxon>Pseudomonadota</taxon>
        <taxon>Gammaproteobacteria</taxon>
        <taxon>Enterobacterales</taxon>
        <taxon>Morganellaceae</taxon>
        <taxon>Providencia</taxon>
    </lineage>
</organism>
<keyword evidence="1" id="KW-0238">DNA-binding</keyword>
<dbReference type="Pfam" id="PF01381">
    <property type="entry name" value="HTH_3"/>
    <property type="match status" value="1"/>
</dbReference>
<dbReference type="EMBL" id="LXEW01000023">
    <property type="protein sequence ID" value="OAT52366.1"/>
    <property type="molecule type" value="Genomic_DNA"/>
</dbReference>
<feature type="domain" description="HTH cro/C1-type" evidence="2">
    <location>
        <begin position="16"/>
        <end position="70"/>
    </location>
</feature>
<reference evidence="3 4" key="1">
    <citation type="submission" date="2016-04" db="EMBL/GenBank/DDBJ databases">
        <title>ATOL: Assembling a taxonomically balanced genome-scale reconstruction of the evolutionary history of the Enterobacteriaceae.</title>
        <authorList>
            <person name="Plunkett G.III."/>
            <person name="Neeno-Eckwall E.C."/>
            <person name="Glasner J.D."/>
            <person name="Perna N.T."/>
        </authorList>
    </citation>
    <scope>NUCLEOTIDE SEQUENCE [LARGE SCALE GENOMIC DNA]</scope>
    <source>
        <strain evidence="3 4">ATCC 35613</strain>
    </source>
</reference>